<proteinExistence type="predicted"/>
<evidence type="ECO:0000256" key="2">
    <source>
        <dbReference type="ARBA" id="ARBA00022448"/>
    </source>
</evidence>
<feature type="transmembrane region" description="Helical" evidence="8">
    <location>
        <begin position="177"/>
        <end position="196"/>
    </location>
</feature>
<sequence length="346" mass="35912">MATGLLRILRGKIAGNAGMVKICVMSDRRESEDVVDAASFVVGLLAGGAVMLAAGGSLADAAFAPAQEFSYWRYAIGGICTGLGVALGNGCTSGHGLCGLSRYSIRSLVATCTFMGMCVVTTLSFAKGLPREIVVFVFSPPEDVGLFIAIGVSALVLIGVIVLVIRYGMVSEIVAGGLCHGSTGLLFAIGLGIGSMTKQAIVMEAFGADGVWNPQLFILFGTALATTFLFYRVGDRIEASHHCPLAVTPGKTHNFSGNNKGPDRRLVTGAALFGVGWGMCGLCPGPFIVDLVTLSLRYCVFGLCMLVAMRVEGQFLQAVPADSYNDISDNLVSHDGGGADSSSTKD</sequence>
<evidence type="ECO:0000256" key="5">
    <source>
        <dbReference type="ARBA" id="ARBA00022692"/>
    </source>
</evidence>
<keyword evidence="2" id="KW-0813">Transport</keyword>
<comment type="subcellular location">
    <subcellularLocation>
        <location evidence="1">Cell inner membrane</location>
        <topology evidence="1">Multi-pass membrane protein</topology>
    </subcellularLocation>
</comment>
<evidence type="ECO:0000256" key="4">
    <source>
        <dbReference type="ARBA" id="ARBA00022519"/>
    </source>
</evidence>
<feature type="transmembrane region" description="Helical" evidence="8">
    <location>
        <begin position="146"/>
        <end position="165"/>
    </location>
</feature>
<keyword evidence="5 8" id="KW-0812">Transmembrane</keyword>
<organism evidence="9">
    <name type="scientific">Corethron hystrix</name>
    <dbReference type="NCBI Taxonomy" id="216773"/>
    <lineage>
        <taxon>Eukaryota</taxon>
        <taxon>Sar</taxon>
        <taxon>Stramenopiles</taxon>
        <taxon>Ochrophyta</taxon>
        <taxon>Bacillariophyta</taxon>
        <taxon>Coscinodiscophyceae</taxon>
        <taxon>Corethrophycidae</taxon>
        <taxon>Corethrales</taxon>
        <taxon>Corethraceae</taxon>
        <taxon>Corethron</taxon>
    </lineage>
</organism>
<feature type="transmembrane region" description="Helical" evidence="8">
    <location>
        <begin position="103"/>
        <end position="126"/>
    </location>
</feature>
<evidence type="ECO:0000256" key="6">
    <source>
        <dbReference type="ARBA" id="ARBA00022989"/>
    </source>
</evidence>
<accession>A0A7S1BIA5</accession>
<reference evidence="9" key="1">
    <citation type="submission" date="2021-01" db="EMBL/GenBank/DDBJ databases">
        <authorList>
            <person name="Corre E."/>
            <person name="Pelletier E."/>
            <person name="Niang G."/>
            <person name="Scheremetjew M."/>
            <person name="Finn R."/>
            <person name="Kale V."/>
            <person name="Holt S."/>
            <person name="Cochrane G."/>
            <person name="Meng A."/>
            <person name="Brown T."/>
            <person name="Cohen L."/>
        </authorList>
    </citation>
    <scope>NUCLEOTIDE SEQUENCE</scope>
    <source>
        <strain evidence="9">308</strain>
    </source>
</reference>
<keyword evidence="7 8" id="KW-0472">Membrane</keyword>
<dbReference type="InterPro" id="IPR046513">
    <property type="entry name" value="DUF6691"/>
</dbReference>
<evidence type="ECO:0000256" key="8">
    <source>
        <dbReference type="SAM" id="Phobius"/>
    </source>
</evidence>
<dbReference type="GO" id="GO:0005886">
    <property type="term" value="C:plasma membrane"/>
    <property type="evidence" value="ECO:0007669"/>
    <property type="project" value="UniProtKB-SubCell"/>
</dbReference>
<evidence type="ECO:0000256" key="1">
    <source>
        <dbReference type="ARBA" id="ARBA00004429"/>
    </source>
</evidence>
<evidence type="ECO:0000256" key="3">
    <source>
        <dbReference type="ARBA" id="ARBA00022475"/>
    </source>
</evidence>
<feature type="transmembrane region" description="Helical" evidence="8">
    <location>
        <begin position="216"/>
        <end position="234"/>
    </location>
</feature>
<keyword evidence="6 8" id="KW-1133">Transmembrane helix</keyword>
<dbReference type="PANTHER" id="PTHR30574:SF1">
    <property type="entry name" value="SULPHUR TRANSPORT DOMAIN-CONTAINING PROTEIN"/>
    <property type="match status" value="1"/>
</dbReference>
<evidence type="ECO:0000313" key="9">
    <source>
        <dbReference type="EMBL" id="CAD8886136.1"/>
    </source>
</evidence>
<gene>
    <name evidence="9" type="ORF">CHYS00102_LOCUS13334</name>
</gene>
<feature type="transmembrane region" description="Helical" evidence="8">
    <location>
        <begin position="71"/>
        <end position="91"/>
    </location>
</feature>
<dbReference type="EMBL" id="HBFR01018346">
    <property type="protein sequence ID" value="CAD8886136.1"/>
    <property type="molecule type" value="Transcribed_RNA"/>
</dbReference>
<keyword evidence="4" id="KW-0997">Cell inner membrane</keyword>
<dbReference type="Pfam" id="PF20398">
    <property type="entry name" value="DUF6691"/>
    <property type="match status" value="1"/>
</dbReference>
<dbReference type="AlphaFoldDB" id="A0A7S1BIA5"/>
<dbReference type="PANTHER" id="PTHR30574">
    <property type="entry name" value="INNER MEMBRANE PROTEIN YEDE"/>
    <property type="match status" value="1"/>
</dbReference>
<evidence type="ECO:0008006" key="10">
    <source>
        <dbReference type="Google" id="ProtNLM"/>
    </source>
</evidence>
<dbReference type="InterPro" id="IPR007272">
    <property type="entry name" value="Sulf_transp_TsuA/YedE"/>
</dbReference>
<feature type="transmembrane region" description="Helical" evidence="8">
    <location>
        <begin position="266"/>
        <end position="289"/>
    </location>
</feature>
<protein>
    <recommendedName>
        <fullName evidence="10">Sulphur transport domain-containing protein</fullName>
    </recommendedName>
</protein>
<feature type="transmembrane region" description="Helical" evidence="8">
    <location>
        <begin position="34"/>
        <end position="59"/>
    </location>
</feature>
<evidence type="ECO:0000256" key="7">
    <source>
        <dbReference type="ARBA" id="ARBA00023136"/>
    </source>
</evidence>
<keyword evidence="3" id="KW-1003">Cell membrane</keyword>
<name>A0A7S1BIA5_9STRA</name>
<dbReference type="Pfam" id="PF04143">
    <property type="entry name" value="Sulf_transp"/>
    <property type="match status" value="1"/>
</dbReference>